<dbReference type="InterPro" id="IPR001263">
    <property type="entry name" value="PI3K_accessory_dom"/>
</dbReference>
<dbReference type="InterPro" id="IPR011009">
    <property type="entry name" value="Kinase-like_dom_sf"/>
</dbReference>
<evidence type="ECO:0000259" key="9">
    <source>
        <dbReference type="PROSITE" id="PS51546"/>
    </source>
</evidence>
<dbReference type="EMBL" id="JNBS01000571">
    <property type="protein sequence ID" value="OQS04690.1"/>
    <property type="molecule type" value="Genomic_DNA"/>
</dbReference>
<dbReference type="GO" id="GO:0005524">
    <property type="term" value="F:ATP binding"/>
    <property type="evidence" value="ECO:0007669"/>
    <property type="project" value="UniProtKB-KW"/>
</dbReference>
<dbReference type="FunFam" id="1.10.1070.11:FF:000001">
    <property type="entry name" value="Phosphatidylinositol 4,5-bisphosphate 3-kinase catalytic subunit"/>
    <property type="match status" value="1"/>
</dbReference>
<dbReference type="GO" id="GO:0035005">
    <property type="term" value="F:1-phosphatidylinositol-4-phosphate 3-kinase activity"/>
    <property type="evidence" value="ECO:0007669"/>
    <property type="project" value="TreeGrafter"/>
</dbReference>
<comment type="caution">
    <text evidence="11">The sequence shown here is derived from an EMBL/GenBank/DDBJ whole genome shotgun (WGS) entry which is preliminary data.</text>
</comment>
<comment type="similarity">
    <text evidence="5">Belongs to the PI3/PI4-kinase family.</text>
</comment>
<dbReference type="Proteomes" id="UP000243217">
    <property type="component" value="Unassembled WGS sequence"/>
</dbReference>
<proteinExistence type="inferred from homology"/>
<dbReference type="PROSITE" id="PS50290">
    <property type="entry name" value="PI3_4_KINASE_3"/>
    <property type="match status" value="1"/>
</dbReference>
<dbReference type="PROSITE" id="PS00915">
    <property type="entry name" value="PI3_4_KINASE_1"/>
    <property type="match status" value="1"/>
</dbReference>
<evidence type="ECO:0000313" key="12">
    <source>
        <dbReference type="Proteomes" id="UP000243217"/>
    </source>
</evidence>
<dbReference type="SUPFAM" id="SSF56112">
    <property type="entry name" value="Protein kinase-like (PK-like)"/>
    <property type="match status" value="1"/>
</dbReference>
<dbReference type="Gene3D" id="3.30.1010.10">
    <property type="entry name" value="Phosphatidylinositol 3-kinase Catalytic Subunit, Chain A, domain 4"/>
    <property type="match status" value="1"/>
</dbReference>
<dbReference type="Gene3D" id="1.25.40.70">
    <property type="entry name" value="Phosphatidylinositol 3-kinase, accessory domain (PIK)"/>
    <property type="match status" value="1"/>
</dbReference>
<dbReference type="Pfam" id="PF00454">
    <property type="entry name" value="PI3_PI4_kinase"/>
    <property type="match status" value="1"/>
</dbReference>
<dbReference type="SMART" id="SM00145">
    <property type="entry name" value="PI3Ka"/>
    <property type="match status" value="1"/>
</dbReference>
<dbReference type="InterPro" id="IPR035892">
    <property type="entry name" value="C2_domain_sf"/>
</dbReference>
<evidence type="ECO:0000259" key="6">
    <source>
        <dbReference type="PROSITE" id="PS50020"/>
    </source>
</evidence>
<dbReference type="Pfam" id="PF00613">
    <property type="entry name" value="PI3Ka"/>
    <property type="match status" value="1"/>
</dbReference>
<dbReference type="PANTHER" id="PTHR10048">
    <property type="entry name" value="PHOSPHATIDYLINOSITOL KINASE"/>
    <property type="match status" value="1"/>
</dbReference>
<dbReference type="GO" id="GO:0043491">
    <property type="term" value="P:phosphatidylinositol 3-kinase/protein kinase B signal transduction"/>
    <property type="evidence" value="ECO:0007669"/>
    <property type="project" value="TreeGrafter"/>
</dbReference>
<dbReference type="SUPFAM" id="SSF48371">
    <property type="entry name" value="ARM repeat"/>
    <property type="match status" value="1"/>
</dbReference>
<keyword evidence="3 11" id="KW-0418">Kinase</keyword>
<dbReference type="PROSITE" id="PS01159">
    <property type="entry name" value="WW_DOMAIN_1"/>
    <property type="match status" value="1"/>
</dbReference>
<dbReference type="Gene3D" id="3.10.20.90">
    <property type="entry name" value="Phosphatidylinositol 3-kinase Catalytic Subunit, Chain A, domain 1"/>
    <property type="match status" value="1"/>
</dbReference>
<name>A0A1W0A3R4_9STRA</name>
<evidence type="ECO:0000256" key="3">
    <source>
        <dbReference type="ARBA" id="ARBA00022777"/>
    </source>
</evidence>
<evidence type="ECO:0000256" key="2">
    <source>
        <dbReference type="ARBA" id="ARBA00022741"/>
    </source>
</evidence>
<dbReference type="SUPFAM" id="SSF49562">
    <property type="entry name" value="C2 domain (Calcium/lipid-binding domain, CaLB)"/>
    <property type="match status" value="1"/>
</dbReference>
<dbReference type="PROSITE" id="PS51545">
    <property type="entry name" value="PIK_HELICAL"/>
    <property type="match status" value="1"/>
</dbReference>
<dbReference type="GO" id="GO:0048015">
    <property type="term" value="P:phosphatidylinositol-mediated signaling"/>
    <property type="evidence" value="ECO:0007669"/>
    <property type="project" value="TreeGrafter"/>
</dbReference>
<feature type="domain" description="PI3K/PI4K catalytic" evidence="7">
    <location>
        <begin position="741"/>
        <end position="1022"/>
    </location>
</feature>
<dbReference type="Gene3D" id="1.10.1070.11">
    <property type="entry name" value="Phosphatidylinositol 3-/4-kinase, catalytic domain"/>
    <property type="match status" value="1"/>
</dbReference>
<dbReference type="GO" id="GO:0005886">
    <property type="term" value="C:plasma membrane"/>
    <property type="evidence" value="ECO:0007669"/>
    <property type="project" value="TreeGrafter"/>
</dbReference>
<dbReference type="AlphaFoldDB" id="A0A1W0A3R4"/>
<dbReference type="InterPro" id="IPR035448">
    <property type="entry name" value="PI3Kc"/>
</dbReference>
<feature type="domain" description="PIK helical" evidence="8">
    <location>
        <begin position="496"/>
        <end position="679"/>
    </location>
</feature>
<evidence type="ECO:0000256" key="5">
    <source>
        <dbReference type="PROSITE-ProRule" id="PRU00880"/>
    </source>
</evidence>
<evidence type="ECO:0000313" key="11">
    <source>
        <dbReference type="EMBL" id="OQS04690.1"/>
    </source>
</evidence>
<feature type="domain" description="WW" evidence="6">
    <location>
        <begin position="6"/>
        <end position="33"/>
    </location>
</feature>
<dbReference type="FunFam" id="3.30.1010.10:FF:000001">
    <property type="entry name" value="Phosphatidylinositol 4-phosphate 3-kinase C2 domain-containing subunit beta"/>
    <property type="match status" value="1"/>
</dbReference>
<sequence>MNNDLWEMMEDEQVGVYFRNQMTMETRWTLPIEALGKCLLPDLNRTDENNEDDEKNDENGDTELFLEKEEEEIITRWSMRASSLVYDDENRSSCPRSSAGHDQSGLNQFDSIADGGVFEQQECVHAIQSLRTWIQQFPSLVDLSILYGKLQFPMYTRSVHYTTDHDYHDYHVTISVHYNGDSYIVDSRKSDTVFTLLLKSVQHFSINKTMEPIYHPFALEVVGRNDYLVDDTLTLGEYSYIHTSFRDKMIAKLCLLELSEDDAKVKVDSILSGQKDKTLYKAISFNRANRSKLNTIKRSSVQWPFRVKIHSLAQLKHDSRMSQVVVSVCLWTGPVTRLVSTHCIFSPPSNEPSTHENLETKPLNINMESNILSWEGHNWLAFTPSYNELPSSTRLAFIVYGMLPENKNQKLIVKRIALAAAWIPIEDVNGCISGGHRLVSLWPCSMTPQDFNSGVFPLGFPTTMNPRKNHGILSFELDEFDAPLQSNYSIPLSPTMPTCKSIANSDFLTLRSLEHVNMLYELSHTEKLILWQNRYYCCQIPRLLLVFLRSINWGCVKAVEEARKLILTWKCDGDTYLDCIQLLGHEVPDPVVRTWAVEQLHKLPDDTLQEFLLQLVQVLKYEFFADSALSRFLLFRSILNPVQLGQQFFWLLKTEVDDWLHASSVILAAYLSLNPPHRNLLFEQCRIVDQLELIAQRVKQVSKRERLFCLHQELNMLDGTITQNMVFHLCLSLRFACKSIQVENCKVMSSAKKPLWITFENADPLGEPISAIFKHGDDLRQDLLTLQQLRLMDKLWESNGLDIRLKPYQCQSIGYHLGMIEVIPKSKTTAHIHRDHGHIYFGAWMTTPIESFLKNQATGDNSISFSDAVDNFIRTCAGYCVATYVLGIGDRHSDNIMVTNSGHLFHIDFGHFLGNFKVKFGVKRERAPFVLTPEMAFVMRSSNTETRFEVFEQLCCEAYNLLRHQNALWITLFALMVPAQVPEMTSFSDITYIQQQLSLELSDKEAAAKFENEIKNALACTSRRVDNWMHNMKHGINIFTS</sequence>
<organism evidence="11 12">
    <name type="scientific">Thraustotheca clavata</name>
    <dbReference type="NCBI Taxonomy" id="74557"/>
    <lineage>
        <taxon>Eukaryota</taxon>
        <taxon>Sar</taxon>
        <taxon>Stramenopiles</taxon>
        <taxon>Oomycota</taxon>
        <taxon>Saprolegniomycetes</taxon>
        <taxon>Saprolegniales</taxon>
        <taxon>Achlyaceae</taxon>
        <taxon>Thraustotheca</taxon>
    </lineage>
</organism>
<keyword evidence="2" id="KW-0547">Nucleotide-binding</keyword>
<dbReference type="STRING" id="74557.A0A1W0A3R4"/>
<dbReference type="GO" id="GO:0016477">
    <property type="term" value="P:cell migration"/>
    <property type="evidence" value="ECO:0007669"/>
    <property type="project" value="TreeGrafter"/>
</dbReference>
<keyword evidence="12" id="KW-1185">Reference proteome</keyword>
<reference evidence="11 12" key="1">
    <citation type="journal article" date="2014" name="Genome Biol. Evol.">
        <title>The secreted proteins of Achlya hypogyna and Thraustotheca clavata identify the ancestral oomycete secretome and reveal gene acquisitions by horizontal gene transfer.</title>
        <authorList>
            <person name="Misner I."/>
            <person name="Blouin N."/>
            <person name="Leonard G."/>
            <person name="Richards T.A."/>
            <person name="Lane C.E."/>
        </authorList>
    </citation>
    <scope>NUCLEOTIDE SEQUENCE [LARGE SCALE GENOMIC DNA]</scope>
    <source>
        <strain evidence="11 12">ATCC 34112</strain>
    </source>
</reference>
<evidence type="ECO:0000259" key="8">
    <source>
        <dbReference type="PROSITE" id="PS51545"/>
    </source>
</evidence>
<dbReference type="OrthoDB" id="67688at2759"/>
<dbReference type="GO" id="GO:0005737">
    <property type="term" value="C:cytoplasm"/>
    <property type="evidence" value="ECO:0007669"/>
    <property type="project" value="TreeGrafter"/>
</dbReference>
<keyword evidence="4" id="KW-0067">ATP-binding</keyword>
<dbReference type="CDD" id="cd00891">
    <property type="entry name" value="PI3Kc"/>
    <property type="match status" value="1"/>
</dbReference>
<dbReference type="InterPro" id="IPR001202">
    <property type="entry name" value="WW_dom"/>
</dbReference>
<protein>
    <submittedName>
        <fullName evidence="11">Phosphatidylinositol-4,5-diphosphate 3-kinase</fullName>
    </submittedName>
</protein>
<feature type="domain" description="PI3K-RBD" evidence="9">
    <location>
        <begin position="169"/>
        <end position="257"/>
    </location>
</feature>
<evidence type="ECO:0000256" key="4">
    <source>
        <dbReference type="ARBA" id="ARBA00022840"/>
    </source>
</evidence>
<dbReference type="PROSITE" id="PS50020">
    <property type="entry name" value="WW_DOMAIN_2"/>
    <property type="match status" value="1"/>
</dbReference>
<dbReference type="InterPro" id="IPR036940">
    <property type="entry name" value="PI3/4_kinase_cat_sf"/>
</dbReference>
<dbReference type="InterPro" id="IPR042236">
    <property type="entry name" value="PI3K_accessory_sf"/>
</dbReference>
<dbReference type="InterPro" id="IPR015433">
    <property type="entry name" value="PI3/4_kinase"/>
</dbReference>
<dbReference type="InterPro" id="IPR000341">
    <property type="entry name" value="PI3K_Ras-bd_dom"/>
</dbReference>
<dbReference type="InterPro" id="IPR018936">
    <property type="entry name" value="PI3/4_kinase_CS"/>
</dbReference>
<accession>A0A1W0A3R4</accession>
<feature type="domain" description="C2 PI3K-type" evidence="10">
    <location>
        <begin position="301"/>
        <end position="481"/>
    </location>
</feature>
<keyword evidence="1" id="KW-0808">Transferase</keyword>
<dbReference type="Gene3D" id="2.60.40.150">
    <property type="entry name" value="C2 domain"/>
    <property type="match status" value="1"/>
</dbReference>
<dbReference type="GO" id="GO:0016303">
    <property type="term" value="F:1-phosphatidylinositol-3-kinase activity"/>
    <property type="evidence" value="ECO:0007669"/>
    <property type="project" value="TreeGrafter"/>
</dbReference>
<dbReference type="PANTHER" id="PTHR10048:SF14">
    <property type="entry name" value="LD28067P"/>
    <property type="match status" value="1"/>
</dbReference>
<dbReference type="GO" id="GO:0005942">
    <property type="term" value="C:phosphatidylinositol 3-kinase complex"/>
    <property type="evidence" value="ECO:0007669"/>
    <property type="project" value="TreeGrafter"/>
</dbReference>
<dbReference type="InterPro" id="IPR016024">
    <property type="entry name" value="ARM-type_fold"/>
</dbReference>
<evidence type="ECO:0000259" key="10">
    <source>
        <dbReference type="PROSITE" id="PS51547"/>
    </source>
</evidence>
<evidence type="ECO:0000256" key="1">
    <source>
        <dbReference type="ARBA" id="ARBA00022679"/>
    </source>
</evidence>
<dbReference type="PROSITE" id="PS51547">
    <property type="entry name" value="C2_PI3K"/>
    <property type="match status" value="1"/>
</dbReference>
<dbReference type="InterPro" id="IPR000403">
    <property type="entry name" value="PI3/4_kinase_cat_dom"/>
</dbReference>
<dbReference type="PROSITE" id="PS51546">
    <property type="entry name" value="PI3K_RBD"/>
    <property type="match status" value="1"/>
</dbReference>
<dbReference type="InterPro" id="IPR002420">
    <property type="entry name" value="PI3K-type_C2_dom"/>
</dbReference>
<evidence type="ECO:0000259" key="7">
    <source>
        <dbReference type="PROSITE" id="PS50290"/>
    </source>
</evidence>
<gene>
    <name evidence="11" type="ORF">THRCLA_03097</name>
</gene>
<dbReference type="PROSITE" id="PS00916">
    <property type="entry name" value="PI3_4_KINASE_2"/>
    <property type="match status" value="1"/>
</dbReference>
<dbReference type="SMART" id="SM00146">
    <property type="entry name" value="PI3Kc"/>
    <property type="match status" value="1"/>
</dbReference>